<gene>
    <name evidence="2" type="ORF">K458DRAFT_384015</name>
</gene>
<dbReference type="AlphaFoldDB" id="A0A6G1JFL9"/>
<dbReference type="Proteomes" id="UP000799291">
    <property type="component" value="Unassembled WGS sequence"/>
</dbReference>
<evidence type="ECO:0000313" key="3">
    <source>
        <dbReference type="Proteomes" id="UP000799291"/>
    </source>
</evidence>
<sequence>MDTPTPPPQPPPKPTTNLMGPPPAPPRKTQEYTLFFDKYAPYSKTFGATTRTSTKILYLSPSLSRVHSVMLAAAAMHRKTDLLADTWYAETTTGDLNGELKHFELRSMEENAGKLTFLIPEKLTVTKKSWGATPITVRVTDLTIVREVAKERGFRMYMSKEFRTVQALEEIVDQAWGDKSQ</sequence>
<keyword evidence="3" id="KW-1185">Reference proteome</keyword>
<protein>
    <submittedName>
        <fullName evidence="2">Uncharacterized protein</fullName>
    </submittedName>
</protein>
<evidence type="ECO:0000313" key="2">
    <source>
        <dbReference type="EMBL" id="KAF2689364.1"/>
    </source>
</evidence>
<proteinExistence type="predicted"/>
<feature type="region of interest" description="Disordered" evidence="1">
    <location>
        <begin position="1"/>
        <end position="27"/>
    </location>
</feature>
<evidence type="ECO:0000256" key="1">
    <source>
        <dbReference type="SAM" id="MobiDB-lite"/>
    </source>
</evidence>
<name>A0A6G1JFL9_9PLEO</name>
<dbReference type="EMBL" id="MU005572">
    <property type="protein sequence ID" value="KAF2689364.1"/>
    <property type="molecule type" value="Genomic_DNA"/>
</dbReference>
<reference evidence="2" key="1">
    <citation type="journal article" date="2020" name="Stud. Mycol.">
        <title>101 Dothideomycetes genomes: a test case for predicting lifestyles and emergence of pathogens.</title>
        <authorList>
            <person name="Haridas S."/>
            <person name="Albert R."/>
            <person name="Binder M."/>
            <person name="Bloem J."/>
            <person name="Labutti K."/>
            <person name="Salamov A."/>
            <person name="Andreopoulos B."/>
            <person name="Baker S."/>
            <person name="Barry K."/>
            <person name="Bills G."/>
            <person name="Bluhm B."/>
            <person name="Cannon C."/>
            <person name="Castanera R."/>
            <person name="Culley D."/>
            <person name="Daum C."/>
            <person name="Ezra D."/>
            <person name="Gonzalez J."/>
            <person name="Henrissat B."/>
            <person name="Kuo A."/>
            <person name="Liang C."/>
            <person name="Lipzen A."/>
            <person name="Lutzoni F."/>
            <person name="Magnuson J."/>
            <person name="Mondo S."/>
            <person name="Nolan M."/>
            <person name="Ohm R."/>
            <person name="Pangilinan J."/>
            <person name="Park H.-J."/>
            <person name="Ramirez L."/>
            <person name="Alfaro M."/>
            <person name="Sun H."/>
            <person name="Tritt A."/>
            <person name="Yoshinaga Y."/>
            <person name="Zwiers L.-H."/>
            <person name="Turgeon B."/>
            <person name="Goodwin S."/>
            <person name="Spatafora J."/>
            <person name="Crous P."/>
            <person name="Grigoriev I."/>
        </authorList>
    </citation>
    <scope>NUCLEOTIDE SEQUENCE</scope>
    <source>
        <strain evidence="2">CBS 122367</strain>
    </source>
</reference>
<feature type="compositionally biased region" description="Pro residues" evidence="1">
    <location>
        <begin position="1"/>
        <end position="26"/>
    </location>
</feature>
<accession>A0A6G1JFL9</accession>
<organism evidence="2 3">
    <name type="scientific">Lentithecium fluviatile CBS 122367</name>
    <dbReference type="NCBI Taxonomy" id="1168545"/>
    <lineage>
        <taxon>Eukaryota</taxon>
        <taxon>Fungi</taxon>
        <taxon>Dikarya</taxon>
        <taxon>Ascomycota</taxon>
        <taxon>Pezizomycotina</taxon>
        <taxon>Dothideomycetes</taxon>
        <taxon>Pleosporomycetidae</taxon>
        <taxon>Pleosporales</taxon>
        <taxon>Massarineae</taxon>
        <taxon>Lentitheciaceae</taxon>
        <taxon>Lentithecium</taxon>
    </lineage>
</organism>